<dbReference type="AlphaFoldDB" id="A0A5A7RCP5"/>
<organism evidence="1 2">
    <name type="scientific">Striga asiatica</name>
    <name type="common">Asiatic witchweed</name>
    <name type="synonym">Buchnera asiatica</name>
    <dbReference type="NCBI Taxonomy" id="4170"/>
    <lineage>
        <taxon>Eukaryota</taxon>
        <taxon>Viridiplantae</taxon>
        <taxon>Streptophyta</taxon>
        <taxon>Embryophyta</taxon>
        <taxon>Tracheophyta</taxon>
        <taxon>Spermatophyta</taxon>
        <taxon>Magnoliopsida</taxon>
        <taxon>eudicotyledons</taxon>
        <taxon>Gunneridae</taxon>
        <taxon>Pentapetalae</taxon>
        <taxon>asterids</taxon>
        <taxon>lamiids</taxon>
        <taxon>Lamiales</taxon>
        <taxon>Orobanchaceae</taxon>
        <taxon>Buchnereae</taxon>
        <taxon>Striga</taxon>
    </lineage>
</organism>
<evidence type="ECO:0000313" key="2">
    <source>
        <dbReference type="Proteomes" id="UP000325081"/>
    </source>
</evidence>
<dbReference type="Proteomes" id="UP000325081">
    <property type="component" value="Unassembled WGS sequence"/>
</dbReference>
<name>A0A5A7RCP5_STRAF</name>
<reference evidence="2" key="1">
    <citation type="journal article" date="2019" name="Curr. Biol.">
        <title>Genome Sequence of Striga asiatica Provides Insight into the Evolution of Plant Parasitism.</title>
        <authorList>
            <person name="Yoshida S."/>
            <person name="Kim S."/>
            <person name="Wafula E.K."/>
            <person name="Tanskanen J."/>
            <person name="Kim Y.M."/>
            <person name="Honaas L."/>
            <person name="Yang Z."/>
            <person name="Spallek T."/>
            <person name="Conn C.E."/>
            <person name="Ichihashi Y."/>
            <person name="Cheong K."/>
            <person name="Cui S."/>
            <person name="Der J.P."/>
            <person name="Gundlach H."/>
            <person name="Jiao Y."/>
            <person name="Hori C."/>
            <person name="Ishida J.K."/>
            <person name="Kasahara H."/>
            <person name="Kiba T."/>
            <person name="Kim M.S."/>
            <person name="Koo N."/>
            <person name="Laohavisit A."/>
            <person name="Lee Y.H."/>
            <person name="Lumba S."/>
            <person name="McCourt P."/>
            <person name="Mortimer J.C."/>
            <person name="Mutuku J.M."/>
            <person name="Nomura T."/>
            <person name="Sasaki-Sekimoto Y."/>
            <person name="Seto Y."/>
            <person name="Wang Y."/>
            <person name="Wakatake T."/>
            <person name="Sakakibara H."/>
            <person name="Demura T."/>
            <person name="Yamaguchi S."/>
            <person name="Yoneyama K."/>
            <person name="Manabe R.I."/>
            <person name="Nelson D.C."/>
            <person name="Schulman A.H."/>
            <person name="Timko M.P."/>
            <person name="dePamphilis C.W."/>
            <person name="Choi D."/>
            <person name="Shirasu K."/>
        </authorList>
    </citation>
    <scope>NUCLEOTIDE SEQUENCE [LARGE SCALE GENOMIC DNA]</scope>
    <source>
        <strain evidence="2">cv. UVA1</strain>
    </source>
</reference>
<dbReference type="EMBL" id="BKCP01011625">
    <property type="protein sequence ID" value="GER55076.1"/>
    <property type="molecule type" value="Genomic_DNA"/>
</dbReference>
<proteinExistence type="predicted"/>
<sequence length="99" mass="11344">MLLLENSTMPRHLFDEFPDRCFPVESNHQVLIDPRYVGRSSRHVLGNAAGSIYPSQIHLPTGAYSTNDLRLEEKTWTNIKSYLTRCPVVHLVHEVSNII</sequence>
<gene>
    <name evidence="1" type="ORF">STAS_32714</name>
</gene>
<accession>A0A5A7RCP5</accession>
<evidence type="ECO:0000313" key="1">
    <source>
        <dbReference type="EMBL" id="GER55076.1"/>
    </source>
</evidence>
<comment type="caution">
    <text evidence="1">The sequence shown here is derived from an EMBL/GenBank/DDBJ whole genome shotgun (WGS) entry which is preliminary data.</text>
</comment>
<protein>
    <submittedName>
        <fullName evidence="1">Zinc ion binding</fullName>
    </submittedName>
</protein>
<keyword evidence="2" id="KW-1185">Reference proteome</keyword>